<evidence type="ECO:0000256" key="7">
    <source>
        <dbReference type="ARBA" id="ARBA00023141"/>
    </source>
</evidence>
<dbReference type="PANTHER" id="PTHR21225:SF12">
    <property type="entry name" value="PHOSPHO-2-DEHYDRO-3-DEOXYHEPTONATE ALDOLASE, TYROSINE-INHIBITED"/>
    <property type="match status" value="1"/>
</dbReference>
<dbReference type="InterPro" id="IPR013785">
    <property type="entry name" value="Aldolase_TIM"/>
</dbReference>
<dbReference type="GeneID" id="30963253"/>
<dbReference type="Pfam" id="PF00793">
    <property type="entry name" value="DAHP_synth_1"/>
    <property type="match status" value="1"/>
</dbReference>
<dbReference type="STRING" id="1344418.A0A1D2VSE8"/>
<dbReference type="Proteomes" id="UP000095038">
    <property type="component" value="Unassembled WGS sequence"/>
</dbReference>
<evidence type="ECO:0000256" key="5">
    <source>
        <dbReference type="ARBA" id="ARBA00022605"/>
    </source>
</evidence>
<evidence type="ECO:0000313" key="13">
    <source>
        <dbReference type="EMBL" id="ODV64485.1"/>
    </source>
</evidence>
<name>A0A1D2VSE8_9ASCO</name>
<dbReference type="EMBL" id="KV454475">
    <property type="protein sequence ID" value="ODV64485.1"/>
    <property type="molecule type" value="Genomic_DNA"/>
</dbReference>
<evidence type="ECO:0000256" key="6">
    <source>
        <dbReference type="ARBA" id="ARBA00022679"/>
    </source>
</evidence>
<comment type="catalytic activity">
    <reaction evidence="11">
        <text>D-erythrose 4-phosphate + phosphoenolpyruvate + H2O = 7-phospho-2-dehydro-3-deoxy-D-arabino-heptonate + phosphate</text>
        <dbReference type="Rhea" id="RHEA:14717"/>
        <dbReference type="ChEBI" id="CHEBI:15377"/>
        <dbReference type="ChEBI" id="CHEBI:16897"/>
        <dbReference type="ChEBI" id="CHEBI:43474"/>
        <dbReference type="ChEBI" id="CHEBI:58394"/>
        <dbReference type="ChEBI" id="CHEBI:58702"/>
        <dbReference type="EC" id="2.5.1.54"/>
    </reaction>
</comment>
<evidence type="ECO:0000256" key="8">
    <source>
        <dbReference type="ARBA" id="ARBA00031111"/>
    </source>
</evidence>
<sequence length="343" mass="38602">SSSSSALCLSERARQVAVAQPEVIQQFISPITYEISNKIINDRLSLSNLLKKDNPITNPLVIISGPNFIGNKNQAKACSNWLNKFQKEKSFNLNLFLLMRCNLMNYNYSYEEYDDNEKIIPYGNKSSINDSCMSYEVNYGVPYCRNLLLEIVSRVPIVGELADTITPQYTSDLYSMAIIGSSVVESQLHRELVSGASYAVGFQTSDYNNKNVNDLEKFNCKITSSTQAILASNKPHHFLSITKTGQAAIVCTTGNDETFVILQLNNIYLELSNQDIKDTIAKILRELKLKERNKVKPVILFDVGLINLNNIFKYYEILKTFLVDEAKTSAYVLGVQINSGDDY</sequence>
<comment type="similarity">
    <text evidence="3">Belongs to the class-I DAHP synthase family.</text>
</comment>
<keyword evidence="5" id="KW-0028">Amino-acid biosynthesis</keyword>
<evidence type="ECO:0000256" key="10">
    <source>
        <dbReference type="ARBA" id="ARBA00032193"/>
    </source>
</evidence>
<dbReference type="OrthoDB" id="4020666at2759"/>
<organism evidence="13 14">
    <name type="scientific">Ascoidea rubescens DSM 1968</name>
    <dbReference type="NCBI Taxonomy" id="1344418"/>
    <lineage>
        <taxon>Eukaryota</taxon>
        <taxon>Fungi</taxon>
        <taxon>Dikarya</taxon>
        <taxon>Ascomycota</taxon>
        <taxon>Saccharomycotina</taxon>
        <taxon>Saccharomycetes</taxon>
        <taxon>Ascoideaceae</taxon>
        <taxon>Ascoidea</taxon>
    </lineage>
</organism>
<dbReference type="RefSeq" id="XP_020050792.1">
    <property type="nucleotide sequence ID" value="XM_020189617.1"/>
</dbReference>
<evidence type="ECO:0000256" key="3">
    <source>
        <dbReference type="ARBA" id="ARBA00007985"/>
    </source>
</evidence>
<dbReference type="PANTHER" id="PTHR21225">
    <property type="entry name" value="PHOSPHO-2-DEHYDRO-3-DEOXYHEPTONATE ALDOLASE DAHP SYNTHETASE"/>
    <property type="match status" value="1"/>
</dbReference>
<dbReference type="EC" id="2.5.1.54" evidence="4"/>
<dbReference type="GO" id="GO:0009073">
    <property type="term" value="P:aromatic amino acid family biosynthetic process"/>
    <property type="evidence" value="ECO:0007669"/>
    <property type="project" value="UniProtKB-KW"/>
</dbReference>
<accession>A0A1D2VSE8</accession>
<reference evidence="14" key="1">
    <citation type="submission" date="2016-05" db="EMBL/GenBank/DDBJ databases">
        <title>Comparative genomics of biotechnologically important yeasts.</title>
        <authorList>
            <consortium name="DOE Joint Genome Institute"/>
            <person name="Riley R."/>
            <person name="Haridas S."/>
            <person name="Wolfe K.H."/>
            <person name="Lopes M.R."/>
            <person name="Hittinger C.T."/>
            <person name="Goker M."/>
            <person name="Salamov A."/>
            <person name="Wisecaver J."/>
            <person name="Long T.M."/>
            <person name="Aerts A.L."/>
            <person name="Barry K."/>
            <person name="Choi C."/>
            <person name="Clum A."/>
            <person name="Coughlan A.Y."/>
            <person name="Deshpande S."/>
            <person name="Douglass A.P."/>
            <person name="Hanson S.J."/>
            <person name="Klenk H.-P."/>
            <person name="Labutti K."/>
            <person name="Lapidus A."/>
            <person name="Lindquist E."/>
            <person name="Lipzen A."/>
            <person name="Meier-Kolthoff J.P."/>
            <person name="Ohm R.A."/>
            <person name="Otillar R.P."/>
            <person name="Pangilinan J."/>
            <person name="Peng Y."/>
            <person name="Rokas A."/>
            <person name="Rosa C.A."/>
            <person name="Scheuner C."/>
            <person name="Sibirny A.A."/>
            <person name="Slot J.C."/>
            <person name="Stielow J.B."/>
            <person name="Sun H."/>
            <person name="Kurtzman C.P."/>
            <person name="Blackwell M."/>
            <person name="Grigoriev I.V."/>
            <person name="Jeffries T.W."/>
        </authorList>
    </citation>
    <scope>NUCLEOTIDE SEQUENCE [LARGE SCALE GENOMIC DNA]</scope>
    <source>
        <strain evidence="14">DSM 1968</strain>
    </source>
</reference>
<feature type="non-terminal residue" evidence="13">
    <location>
        <position position="1"/>
    </location>
</feature>
<evidence type="ECO:0000256" key="1">
    <source>
        <dbReference type="ARBA" id="ARBA00003726"/>
    </source>
</evidence>
<dbReference type="GO" id="GO:0005737">
    <property type="term" value="C:cytoplasm"/>
    <property type="evidence" value="ECO:0007669"/>
    <property type="project" value="TreeGrafter"/>
</dbReference>
<comment type="function">
    <text evidence="1">Stereospecific condensation of phosphoenolpyruvate (PEP) and D-erythrose-4-phosphate (E4P) giving rise to 3-deoxy-D-arabino-heptulosonate-7-phosphate (DAHP).</text>
</comment>
<dbReference type="Gene3D" id="3.20.20.70">
    <property type="entry name" value="Aldolase class I"/>
    <property type="match status" value="1"/>
</dbReference>
<keyword evidence="14" id="KW-1185">Reference proteome</keyword>
<feature type="non-terminal residue" evidence="13">
    <location>
        <position position="343"/>
    </location>
</feature>
<evidence type="ECO:0000256" key="2">
    <source>
        <dbReference type="ARBA" id="ARBA00004688"/>
    </source>
</evidence>
<feature type="domain" description="DAHP synthetase I/KDSA" evidence="12">
    <location>
        <begin position="58"/>
        <end position="272"/>
    </location>
</feature>
<dbReference type="InParanoid" id="A0A1D2VSE8"/>
<evidence type="ECO:0000256" key="11">
    <source>
        <dbReference type="ARBA" id="ARBA00047508"/>
    </source>
</evidence>
<dbReference type="SUPFAM" id="SSF51569">
    <property type="entry name" value="Aldolase"/>
    <property type="match status" value="1"/>
</dbReference>
<keyword evidence="6" id="KW-0808">Transferase</keyword>
<keyword evidence="7" id="KW-0057">Aromatic amino acid biosynthesis</keyword>
<dbReference type="InterPro" id="IPR006218">
    <property type="entry name" value="DAHP1/KDSA"/>
</dbReference>
<dbReference type="GO" id="GO:0008652">
    <property type="term" value="P:amino acid biosynthetic process"/>
    <property type="evidence" value="ECO:0007669"/>
    <property type="project" value="UniProtKB-KW"/>
</dbReference>
<dbReference type="GO" id="GO:0003849">
    <property type="term" value="F:3-deoxy-7-phosphoheptulonate synthase activity"/>
    <property type="evidence" value="ECO:0007669"/>
    <property type="project" value="UniProtKB-EC"/>
</dbReference>
<gene>
    <name evidence="13" type="ORF">ASCRUDRAFT_20012</name>
</gene>
<proteinExistence type="inferred from homology"/>
<evidence type="ECO:0000256" key="4">
    <source>
        <dbReference type="ARBA" id="ARBA00012694"/>
    </source>
</evidence>
<evidence type="ECO:0000259" key="12">
    <source>
        <dbReference type="Pfam" id="PF00793"/>
    </source>
</evidence>
<evidence type="ECO:0000313" key="14">
    <source>
        <dbReference type="Proteomes" id="UP000095038"/>
    </source>
</evidence>
<dbReference type="AlphaFoldDB" id="A0A1D2VSE8"/>
<dbReference type="InterPro" id="IPR006219">
    <property type="entry name" value="DAHP_synth_1"/>
</dbReference>
<comment type="pathway">
    <text evidence="2">Metabolic intermediate biosynthesis; chorismate biosynthesis; chorismate from D-erythrose 4-phosphate and phosphoenolpyruvate: step 1/7.</text>
</comment>
<protein>
    <recommendedName>
        <fullName evidence="4">3-deoxy-7-phosphoheptulonate synthase</fullName>
        <ecNumber evidence="4">2.5.1.54</ecNumber>
    </recommendedName>
    <alternativeName>
        <fullName evidence="10">3-deoxy-D-arabino-heptulosonate 7-phosphate synthase</fullName>
    </alternativeName>
    <alternativeName>
        <fullName evidence="9">DAHP synthase</fullName>
    </alternativeName>
    <alternativeName>
        <fullName evidence="8">Phospho-2-keto-3-deoxyheptonate aldolase</fullName>
    </alternativeName>
</protein>
<evidence type="ECO:0000256" key="9">
    <source>
        <dbReference type="ARBA" id="ARBA00031349"/>
    </source>
</evidence>